<evidence type="ECO:0000313" key="2">
    <source>
        <dbReference type="EMBL" id="PVD20531.1"/>
    </source>
</evidence>
<feature type="compositionally biased region" description="Acidic residues" evidence="1">
    <location>
        <begin position="1"/>
        <end position="22"/>
    </location>
</feature>
<accession>A0A2T7NH86</accession>
<protein>
    <submittedName>
        <fullName evidence="2">Uncharacterized protein</fullName>
    </submittedName>
</protein>
<dbReference type="Proteomes" id="UP000245119">
    <property type="component" value="Linkage Group LG12"/>
</dbReference>
<name>A0A2T7NH86_POMCA</name>
<dbReference type="AlphaFoldDB" id="A0A2T7NH86"/>
<evidence type="ECO:0000313" key="3">
    <source>
        <dbReference type="Proteomes" id="UP000245119"/>
    </source>
</evidence>
<comment type="caution">
    <text evidence="2">The sequence shown here is derived from an EMBL/GenBank/DDBJ whole genome shotgun (WGS) entry which is preliminary data.</text>
</comment>
<sequence length="115" mass="12826">MMMMMIDDDDEDEEEEEEEEEEATHMDSMESTLTCMKTWFATVCRCRPHNSLPLLYIYPGQSVLKIGATGRAGGSRSGGGEGQVGLEVGWGWDGFIAESGGQGVYRAYRRFRMGI</sequence>
<feature type="region of interest" description="Disordered" evidence="1">
    <location>
        <begin position="1"/>
        <end position="29"/>
    </location>
</feature>
<keyword evidence="3" id="KW-1185">Reference proteome</keyword>
<proteinExistence type="predicted"/>
<reference evidence="2 3" key="1">
    <citation type="submission" date="2018-04" db="EMBL/GenBank/DDBJ databases">
        <title>The genome of golden apple snail Pomacea canaliculata provides insight into stress tolerance and invasive adaptation.</title>
        <authorList>
            <person name="Liu C."/>
            <person name="Liu B."/>
            <person name="Ren Y."/>
            <person name="Zhang Y."/>
            <person name="Wang H."/>
            <person name="Li S."/>
            <person name="Jiang F."/>
            <person name="Yin L."/>
            <person name="Zhang G."/>
            <person name="Qian W."/>
            <person name="Fan W."/>
        </authorList>
    </citation>
    <scope>NUCLEOTIDE SEQUENCE [LARGE SCALE GENOMIC DNA]</scope>
    <source>
        <strain evidence="2">SZHN2017</strain>
        <tissue evidence="2">Muscle</tissue>
    </source>
</reference>
<organism evidence="2 3">
    <name type="scientific">Pomacea canaliculata</name>
    <name type="common">Golden apple snail</name>
    <dbReference type="NCBI Taxonomy" id="400727"/>
    <lineage>
        <taxon>Eukaryota</taxon>
        <taxon>Metazoa</taxon>
        <taxon>Spiralia</taxon>
        <taxon>Lophotrochozoa</taxon>
        <taxon>Mollusca</taxon>
        <taxon>Gastropoda</taxon>
        <taxon>Caenogastropoda</taxon>
        <taxon>Architaenioglossa</taxon>
        <taxon>Ampullarioidea</taxon>
        <taxon>Ampullariidae</taxon>
        <taxon>Pomacea</taxon>
    </lineage>
</organism>
<gene>
    <name evidence="2" type="ORF">C0Q70_18687</name>
</gene>
<evidence type="ECO:0000256" key="1">
    <source>
        <dbReference type="SAM" id="MobiDB-lite"/>
    </source>
</evidence>
<dbReference type="EMBL" id="PZQS01000012">
    <property type="protein sequence ID" value="PVD20531.1"/>
    <property type="molecule type" value="Genomic_DNA"/>
</dbReference>